<dbReference type="Pfam" id="PF13620">
    <property type="entry name" value="CarboxypepD_reg"/>
    <property type="match status" value="1"/>
</dbReference>
<keyword evidence="3 5" id="KW-0378">Hydrolase</keyword>
<dbReference type="SUPFAM" id="SSF49464">
    <property type="entry name" value="Carboxypeptidase regulatory domain-like"/>
    <property type="match status" value="1"/>
</dbReference>
<dbReference type="SUPFAM" id="SSF52743">
    <property type="entry name" value="Subtilisin-like"/>
    <property type="match status" value="1"/>
</dbReference>
<feature type="domain" description="FlgD/Vpr Ig-like" evidence="7">
    <location>
        <begin position="911"/>
        <end position="967"/>
    </location>
</feature>
<evidence type="ECO:0000313" key="8">
    <source>
        <dbReference type="EMBL" id="MCA9757291.1"/>
    </source>
</evidence>
<dbReference type="Gene3D" id="2.60.40.4070">
    <property type="match status" value="1"/>
</dbReference>
<dbReference type="Pfam" id="PF00082">
    <property type="entry name" value="Peptidase_S8"/>
    <property type="match status" value="1"/>
</dbReference>
<feature type="active site" description="Charge relay system" evidence="5">
    <location>
        <position position="449"/>
    </location>
</feature>
<dbReference type="PANTHER" id="PTHR43399:SF4">
    <property type="entry name" value="CELL WALL-ASSOCIATED PROTEASE"/>
    <property type="match status" value="1"/>
</dbReference>
<dbReference type="InterPro" id="IPR036852">
    <property type="entry name" value="Peptidase_S8/S53_dom_sf"/>
</dbReference>
<evidence type="ECO:0000256" key="1">
    <source>
        <dbReference type="ARBA" id="ARBA00011073"/>
    </source>
</evidence>
<dbReference type="InterPro" id="IPR023828">
    <property type="entry name" value="Peptidase_S8_Ser-AS"/>
</dbReference>
<evidence type="ECO:0000259" key="6">
    <source>
        <dbReference type="Pfam" id="PF00082"/>
    </source>
</evidence>
<dbReference type="Proteomes" id="UP000739538">
    <property type="component" value="Unassembled WGS sequence"/>
</dbReference>
<dbReference type="PROSITE" id="PS51892">
    <property type="entry name" value="SUBTILASE"/>
    <property type="match status" value="1"/>
</dbReference>
<name>A0A956NF25_UNCEI</name>
<evidence type="ECO:0000256" key="5">
    <source>
        <dbReference type="PROSITE-ProRule" id="PRU01240"/>
    </source>
</evidence>
<sequence>MTHSSPSKRRLGPVAGTLVTGGAILGLAVSAASAGTVHPGLAEQLSGLAPTDDASAILYLAEQAPIPEISASLTARGATRQERHYEVVTALQETAARTQAPLLAELDEMRRDGKIVDYTPYWIANLVVVEGQRRSIEALAIRNDVEVAEINFRVELMSPVGDVGSERGLGETGSFENRAGGIGVTPGVRGINADRVWNELGITGAGTLQGGCDTGVDGTHPALTDRWRGNHEPWQECWLDVLGGTSQFPNSNAGSHGTHVMGTQCGLGAATGDSIGVAPGSEWIACNVIGQSVGSEFDNDVITSYQWFADPDGDPFSVDDVPDVVQNSWRINEQFGGNYQDCDTRWWAAMDNVEAAGTVLTFSAGNEGPGSFTIGSPADRAATPLNAFSVGAVDATNFNYPFPIASFSSRGPSGCAGNPIKPEVSAPGVDVYSSVPGGGYQQSGWSGTSMAGPHVAGIVALMREADPNVEVDVIKQILIDTARDAGAAGEDNAYGWGIVDAYEAVLQVAQGLGQLEGDVTNASDGGAPLSGVNIEVIESARNFSSDGAGHYRGFAPFGTVTVEATHPSFGTVTVPGVVLIEDETTILDFAMDDVVGPVITDVSFLPFQDESGVEVLCRINDFSSIGSGEIVYRADGGTWQSAPVSVVEADVYSGTIPPQTVGAEVEFYVSATDVASNIGTEPVNAPVDVFSYIAASLFYAEDGEDGTGWLLSSSGDTPVGTWVRVDPYGTQWTGNQVEPADDHSAEPGTDCFVTGLGTQNGTAGGSDVDGGCVTLTSPVIDLSGATEATLSYWRWYAQFGPTDASYTAQVTSNGGATWTTIETLNTNHNSWENVVVDLSTLVAFTNNVRVRFQACDTGSDTLLETAIDDFVLSGVGQDPADAPEVTIPARTQLLPNRPNPFQNGTVLRYQLAKSSSVRLAVYDAAGRQVRSLVSGAQTAGTHAIEWDGRNDSGSLLPAGVYLYRLETEDVTSERKMLRMK</sequence>
<dbReference type="Pfam" id="PF13860">
    <property type="entry name" value="FlgD_ig"/>
    <property type="match status" value="1"/>
</dbReference>
<dbReference type="PANTHER" id="PTHR43399">
    <property type="entry name" value="SUBTILISIN-RELATED"/>
    <property type="match status" value="1"/>
</dbReference>
<keyword evidence="4 5" id="KW-0720">Serine protease</keyword>
<dbReference type="InterPro" id="IPR015500">
    <property type="entry name" value="Peptidase_S8_subtilisin-rel"/>
</dbReference>
<gene>
    <name evidence="8" type="ORF">KDA27_15915</name>
</gene>
<feature type="active site" description="Charge relay system" evidence="5">
    <location>
        <position position="213"/>
    </location>
</feature>
<evidence type="ECO:0000313" key="9">
    <source>
        <dbReference type="Proteomes" id="UP000739538"/>
    </source>
</evidence>
<dbReference type="SUPFAM" id="SSF49899">
    <property type="entry name" value="Concanavalin A-like lectins/glucanases"/>
    <property type="match status" value="1"/>
</dbReference>
<dbReference type="GO" id="GO:0006508">
    <property type="term" value="P:proteolysis"/>
    <property type="evidence" value="ECO:0007669"/>
    <property type="project" value="UniProtKB-KW"/>
</dbReference>
<accession>A0A956NF25</accession>
<comment type="similarity">
    <text evidence="1 5">Belongs to the peptidase S8 family.</text>
</comment>
<dbReference type="InterPro" id="IPR025965">
    <property type="entry name" value="FlgD/Vpr_Ig-like"/>
</dbReference>
<dbReference type="AlphaFoldDB" id="A0A956NF25"/>
<dbReference type="Gene3D" id="2.60.120.260">
    <property type="entry name" value="Galactose-binding domain-like"/>
    <property type="match status" value="1"/>
</dbReference>
<dbReference type="InterPro" id="IPR008969">
    <property type="entry name" value="CarboxyPept-like_regulatory"/>
</dbReference>
<dbReference type="NCBIfam" id="TIGR04183">
    <property type="entry name" value="Por_Secre_tail"/>
    <property type="match status" value="1"/>
</dbReference>
<dbReference type="InterPro" id="IPR026444">
    <property type="entry name" value="Secre_tail"/>
</dbReference>
<dbReference type="Gene3D" id="2.60.40.1120">
    <property type="entry name" value="Carboxypeptidase-like, regulatory domain"/>
    <property type="match status" value="1"/>
</dbReference>
<organism evidence="8 9">
    <name type="scientific">Eiseniibacteriota bacterium</name>
    <dbReference type="NCBI Taxonomy" id="2212470"/>
    <lineage>
        <taxon>Bacteria</taxon>
        <taxon>Candidatus Eiseniibacteriota</taxon>
    </lineage>
</organism>
<reference evidence="8" key="1">
    <citation type="submission" date="2020-04" db="EMBL/GenBank/DDBJ databases">
        <authorList>
            <person name="Zhang T."/>
        </authorList>
    </citation>
    <scope>NUCLEOTIDE SEQUENCE</scope>
    <source>
        <strain evidence="8">HKST-UBA02</strain>
    </source>
</reference>
<dbReference type="InterPro" id="IPR013320">
    <property type="entry name" value="ConA-like_dom_sf"/>
</dbReference>
<dbReference type="GO" id="GO:0004252">
    <property type="term" value="F:serine-type endopeptidase activity"/>
    <property type="evidence" value="ECO:0007669"/>
    <property type="project" value="UniProtKB-UniRule"/>
</dbReference>
<dbReference type="Gene3D" id="3.40.50.200">
    <property type="entry name" value="Peptidase S8/S53 domain"/>
    <property type="match status" value="1"/>
</dbReference>
<proteinExistence type="inferred from homology"/>
<evidence type="ECO:0000256" key="4">
    <source>
        <dbReference type="ARBA" id="ARBA00022825"/>
    </source>
</evidence>
<dbReference type="EMBL" id="JAGQHS010000092">
    <property type="protein sequence ID" value="MCA9757291.1"/>
    <property type="molecule type" value="Genomic_DNA"/>
</dbReference>
<evidence type="ECO:0000256" key="2">
    <source>
        <dbReference type="ARBA" id="ARBA00022670"/>
    </source>
</evidence>
<reference evidence="8" key="2">
    <citation type="journal article" date="2021" name="Microbiome">
        <title>Successional dynamics and alternative stable states in a saline activated sludge microbial community over 9 years.</title>
        <authorList>
            <person name="Wang Y."/>
            <person name="Ye J."/>
            <person name="Ju F."/>
            <person name="Liu L."/>
            <person name="Boyd J.A."/>
            <person name="Deng Y."/>
            <person name="Parks D.H."/>
            <person name="Jiang X."/>
            <person name="Yin X."/>
            <person name="Woodcroft B.J."/>
            <person name="Tyson G.W."/>
            <person name="Hugenholtz P."/>
            <person name="Polz M.F."/>
            <person name="Zhang T."/>
        </authorList>
    </citation>
    <scope>NUCLEOTIDE SEQUENCE</scope>
    <source>
        <strain evidence="8">HKST-UBA02</strain>
    </source>
</reference>
<protein>
    <submittedName>
        <fullName evidence="8">S8 family serine peptidase</fullName>
    </submittedName>
</protein>
<dbReference type="InterPro" id="IPR051048">
    <property type="entry name" value="Peptidase_S8/S53_subtilisin"/>
</dbReference>
<dbReference type="InterPro" id="IPR000209">
    <property type="entry name" value="Peptidase_S8/S53_dom"/>
</dbReference>
<dbReference type="PRINTS" id="PR00723">
    <property type="entry name" value="SUBTILISIN"/>
</dbReference>
<feature type="active site" description="Charge relay system" evidence="5">
    <location>
        <position position="256"/>
    </location>
</feature>
<feature type="domain" description="Peptidase S8/S53" evidence="6">
    <location>
        <begin position="212"/>
        <end position="497"/>
    </location>
</feature>
<evidence type="ECO:0000259" key="7">
    <source>
        <dbReference type="Pfam" id="PF13860"/>
    </source>
</evidence>
<dbReference type="PROSITE" id="PS00138">
    <property type="entry name" value="SUBTILASE_SER"/>
    <property type="match status" value="1"/>
</dbReference>
<comment type="caution">
    <text evidence="8">The sequence shown here is derived from an EMBL/GenBank/DDBJ whole genome shotgun (WGS) entry which is preliminary data.</text>
</comment>
<evidence type="ECO:0000256" key="3">
    <source>
        <dbReference type="ARBA" id="ARBA00022801"/>
    </source>
</evidence>
<keyword evidence="2 5" id="KW-0645">Protease</keyword>